<proteinExistence type="predicted"/>
<protein>
    <recommendedName>
        <fullName evidence="3">Type II secretion system protein</fullName>
    </recommendedName>
</protein>
<evidence type="ECO:0000313" key="2">
    <source>
        <dbReference type="EMBL" id="CAA6818489.1"/>
    </source>
</evidence>
<dbReference type="EMBL" id="CACVAZ010000117">
    <property type="protein sequence ID" value="CAA6818489.1"/>
    <property type="molecule type" value="Genomic_DNA"/>
</dbReference>
<evidence type="ECO:0008006" key="3">
    <source>
        <dbReference type="Google" id="ProtNLM"/>
    </source>
</evidence>
<feature type="transmembrane region" description="Helical" evidence="1">
    <location>
        <begin position="12"/>
        <end position="34"/>
    </location>
</feature>
<keyword evidence="1" id="KW-0472">Membrane</keyword>
<name>A0A6S6TV75_9BACT</name>
<reference evidence="2" key="1">
    <citation type="submission" date="2020-01" db="EMBL/GenBank/DDBJ databases">
        <authorList>
            <person name="Meier V. D."/>
            <person name="Meier V D."/>
        </authorList>
    </citation>
    <scope>NUCLEOTIDE SEQUENCE</scope>
    <source>
        <strain evidence="2">HLG_WM_MAG_02</strain>
    </source>
</reference>
<sequence>MINSKHKKAFSMITAIFVIVIMASITSMIMSVTAKTIKATTAQYQKEQATLLARSYTELAIFYALYYDRNTTNSCLEKITDHFGDTTAGYGVEINIKYIGNNSLLNGCNTSIDPSGGISNLNATWSDNSGGFYNTISLIIDTYISYKDFDDPQNRNVTFHRRTLQKL</sequence>
<keyword evidence="1" id="KW-0812">Transmembrane</keyword>
<keyword evidence="1" id="KW-1133">Transmembrane helix</keyword>
<dbReference type="AlphaFoldDB" id="A0A6S6TV75"/>
<accession>A0A6S6TV75</accession>
<evidence type="ECO:0000256" key="1">
    <source>
        <dbReference type="SAM" id="Phobius"/>
    </source>
</evidence>
<organism evidence="2">
    <name type="scientific">uncultured Sulfurovum sp</name>
    <dbReference type="NCBI Taxonomy" id="269237"/>
    <lineage>
        <taxon>Bacteria</taxon>
        <taxon>Pseudomonadati</taxon>
        <taxon>Campylobacterota</taxon>
        <taxon>Epsilonproteobacteria</taxon>
        <taxon>Campylobacterales</taxon>
        <taxon>Sulfurovaceae</taxon>
        <taxon>Sulfurovum</taxon>
        <taxon>environmental samples</taxon>
    </lineage>
</organism>
<gene>
    <name evidence="2" type="ORF">HELGO_WM5393</name>
</gene>